<dbReference type="Pfam" id="PF16105">
    <property type="entry name" value="DUF4823"/>
    <property type="match status" value="1"/>
</dbReference>
<keyword evidence="1" id="KW-0732">Signal</keyword>
<feature type="chain" id="PRO_5014817453" description="DUF4823 domain-containing protein" evidence="1">
    <location>
        <begin position="32"/>
        <end position="231"/>
    </location>
</feature>
<feature type="signal peptide" evidence="1">
    <location>
        <begin position="1"/>
        <end position="31"/>
    </location>
</feature>
<dbReference type="AlphaFoldDB" id="A0A2K9LR73"/>
<protein>
    <recommendedName>
        <fullName evidence="4">DUF4823 domain-containing protein</fullName>
    </recommendedName>
</protein>
<dbReference type="KEGG" id="kak:Kalk_20385"/>
<name>A0A2K9LR73_9GAMM</name>
<evidence type="ECO:0000313" key="3">
    <source>
        <dbReference type="Proteomes" id="UP000235116"/>
    </source>
</evidence>
<dbReference type="InterPro" id="IPR032248">
    <property type="entry name" value="DUF4823"/>
</dbReference>
<evidence type="ECO:0008006" key="4">
    <source>
        <dbReference type="Google" id="ProtNLM"/>
    </source>
</evidence>
<evidence type="ECO:0000256" key="1">
    <source>
        <dbReference type="SAM" id="SignalP"/>
    </source>
</evidence>
<sequence>MQRGNVILRARIVLMALGIAASVAMNLTLSACSSDSYIANASTNSFDKMSPVGSRQVTRQQQLALAPHYRIQVAYAENGIRSEDIDDLNLLARDALARHLKRYFSHVDVADKPQNLNQALAAAAAGQANILMYPRIENWPNIEPLRLQECTNAEGEVKTSLGECEEKDDAQTDELVVMVGIYDVLSGQQVDAIHARSRRGLASYLYEDSKNELEELNKLMLLRLAPNSGQR</sequence>
<gene>
    <name evidence="2" type="ORF">Kalk_20385</name>
</gene>
<dbReference type="EMBL" id="CP022684">
    <property type="protein sequence ID" value="AUM14641.1"/>
    <property type="molecule type" value="Genomic_DNA"/>
</dbReference>
<reference evidence="3" key="1">
    <citation type="submission" date="2017-08" db="EMBL/GenBank/DDBJ databases">
        <title>Direct submision.</title>
        <authorList>
            <person name="Kim S.-J."/>
            <person name="Rhee S.-K."/>
        </authorList>
    </citation>
    <scope>NUCLEOTIDE SEQUENCE [LARGE SCALE GENOMIC DNA]</scope>
    <source>
        <strain evidence="3">GI5</strain>
    </source>
</reference>
<organism evidence="2 3">
    <name type="scientific">Ketobacter alkanivorans</name>
    <dbReference type="NCBI Taxonomy" id="1917421"/>
    <lineage>
        <taxon>Bacteria</taxon>
        <taxon>Pseudomonadati</taxon>
        <taxon>Pseudomonadota</taxon>
        <taxon>Gammaproteobacteria</taxon>
        <taxon>Pseudomonadales</taxon>
        <taxon>Ketobacteraceae</taxon>
        <taxon>Ketobacter</taxon>
    </lineage>
</organism>
<dbReference type="PROSITE" id="PS51257">
    <property type="entry name" value="PROKAR_LIPOPROTEIN"/>
    <property type="match status" value="1"/>
</dbReference>
<evidence type="ECO:0000313" key="2">
    <source>
        <dbReference type="EMBL" id="AUM14641.1"/>
    </source>
</evidence>
<keyword evidence="3" id="KW-1185">Reference proteome</keyword>
<dbReference type="Proteomes" id="UP000235116">
    <property type="component" value="Chromosome"/>
</dbReference>
<accession>A0A2K9LR73</accession>
<proteinExistence type="predicted"/>